<dbReference type="EMBL" id="KZ613846">
    <property type="protein sequence ID" value="PMD57510.1"/>
    <property type="molecule type" value="Genomic_DNA"/>
</dbReference>
<evidence type="ECO:0000313" key="3">
    <source>
        <dbReference type="Proteomes" id="UP000235371"/>
    </source>
</evidence>
<organism evidence="2 3">
    <name type="scientific">Hyaloscypha bicolor E</name>
    <dbReference type="NCBI Taxonomy" id="1095630"/>
    <lineage>
        <taxon>Eukaryota</taxon>
        <taxon>Fungi</taxon>
        <taxon>Dikarya</taxon>
        <taxon>Ascomycota</taxon>
        <taxon>Pezizomycotina</taxon>
        <taxon>Leotiomycetes</taxon>
        <taxon>Helotiales</taxon>
        <taxon>Hyaloscyphaceae</taxon>
        <taxon>Hyaloscypha</taxon>
        <taxon>Hyaloscypha bicolor</taxon>
    </lineage>
</organism>
<dbReference type="Pfam" id="PF06985">
    <property type="entry name" value="HET"/>
    <property type="match status" value="1"/>
</dbReference>
<dbReference type="OrthoDB" id="2157530at2759"/>
<feature type="non-terminal residue" evidence="2">
    <location>
        <position position="1"/>
    </location>
</feature>
<dbReference type="Proteomes" id="UP000235371">
    <property type="component" value="Unassembled WGS sequence"/>
</dbReference>
<evidence type="ECO:0000313" key="2">
    <source>
        <dbReference type="EMBL" id="PMD57510.1"/>
    </source>
</evidence>
<dbReference type="GeneID" id="36581262"/>
<feature type="non-terminal residue" evidence="2">
    <location>
        <position position="102"/>
    </location>
</feature>
<reference evidence="2 3" key="1">
    <citation type="submission" date="2016-04" db="EMBL/GenBank/DDBJ databases">
        <title>A degradative enzymes factory behind the ericoid mycorrhizal symbiosis.</title>
        <authorList>
            <consortium name="DOE Joint Genome Institute"/>
            <person name="Martino E."/>
            <person name="Morin E."/>
            <person name="Grelet G."/>
            <person name="Kuo A."/>
            <person name="Kohler A."/>
            <person name="Daghino S."/>
            <person name="Barry K."/>
            <person name="Choi C."/>
            <person name="Cichocki N."/>
            <person name="Clum A."/>
            <person name="Copeland A."/>
            <person name="Hainaut M."/>
            <person name="Haridas S."/>
            <person name="Labutti K."/>
            <person name="Lindquist E."/>
            <person name="Lipzen A."/>
            <person name="Khouja H.-R."/>
            <person name="Murat C."/>
            <person name="Ohm R."/>
            <person name="Olson A."/>
            <person name="Spatafora J."/>
            <person name="Veneault-Fourrey C."/>
            <person name="Henrissat B."/>
            <person name="Grigoriev I."/>
            <person name="Martin F."/>
            <person name="Perotto S."/>
        </authorList>
    </citation>
    <scope>NUCLEOTIDE SEQUENCE [LARGE SCALE GENOMIC DNA]</scope>
    <source>
        <strain evidence="2 3">E</strain>
    </source>
</reference>
<dbReference type="InParanoid" id="A0A2J6T3A9"/>
<dbReference type="AlphaFoldDB" id="A0A2J6T3A9"/>
<proteinExistence type="predicted"/>
<dbReference type="PANTHER" id="PTHR24148">
    <property type="entry name" value="ANKYRIN REPEAT DOMAIN-CONTAINING PROTEIN 39 HOMOLOG-RELATED"/>
    <property type="match status" value="1"/>
</dbReference>
<dbReference type="InterPro" id="IPR010730">
    <property type="entry name" value="HET"/>
</dbReference>
<dbReference type="InterPro" id="IPR052895">
    <property type="entry name" value="HetReg/Transcr_Mod"/>
</dbReference>
<gene>
    <name evidence="2" type="ORF">K444DRAFT_489339</name>
</gene>
<dbReference type="RefSeq" id="XP_024734414.1">
    <property type="nucleotide sequence ID" value="XM_024873182.1"/>
</dbReference>
<evidence type="ECO:0000259" key="1">
    <source>
        <dbReference type="Pfam" id="PF06985"/>
    </source>
</evidence>
<sequence>FYALSYVWVEPTSKPQEILIDGKSIPITQNLYDGLQALQKKVYGLVRIWADALCTCQEDVVERSAQIMLMREIYHSASEVAIWLGGNSDDGRRAFRFINDLT</sequence>
<dbReference type="STRING" id="1095630.A0A2J6T3A9"/>
<accession>A0A2J6T3A9</accession>
<protein>
    <recommendedName>
        <fullName evidence="1">Heterokaryon incompatibility domain-containing protein</fullName>
    </recommendedName>
</protein>
<keyword evidence="3" id="KW-1185">Reference proteome</keyword>
<dbReference type="PANTHER" id="PTHR24148:SF73">
    <property type="entry name" value="HET DOMAIN PROTEIN (AFU_ORTHOLOGUE AFUA_8G01020)"/>
    <property type="match status" value="1"/>
</dbReference>
<feature type="domain" description="Heterokaryon incompatibility" evidence="1">
    <location>
        <begin position="1"/>
        <end position="99"/>
    </location>
</feature>
<name>A0A2J6T3A9_9HELO</name>